<dbReference type="InterPro" id="IPR018289">
    <property type="entry name" value="MULE_transposase_dom"/>
</dbReference>
<feature type="compositionally biased region" description="Polar residues" evidence="3">
    <location>
        <begin position="766"/>
        <end position="783"/>
    </location>
</feature>
<accession>A0ABC9F291</accession>
<proteinExistence type="inferred from homology"/>
<name>A0ABC9F291_9POAL</name>
<dbReference type="PANTHER" id="PTHR31669">
    <property type="entry name" value="PROTEIN FAR1-RELATED SEQUENCE 10-RELATED"/>
    <property type="match status" value="1"/>
</dbReference>
<comment type="function">
    <text evidence="2">Putative transcription activator involved in regulating light control of development.</text>
</comment>
<keyword evidence="6" id="KW-1185">Reference proteome</keyword>
<keyword evidence="1 2" id="KW-0863">Zinc-finger</keyword>
<comment type="subcellular location">
    <subcellularLocation>
        <location evidence="2">Nucleus</location>
    </subcellularLocation>
</comment>
<dbReference type="EMBL" id="OZ075115">
    <property type="protein sequence ID" value="CAL5066817.1"/>
    <property type="molecule type" value="Genomic_DNA"/>
</dbReference>
<dbReference type="Pfam" id="PF10551">
    <property type="entry name" value="MULE"/>
    <property type="match status" value="1"/>
</dbReference>
<keyword evidence="2" id="KW-0479">Metal-binding</keyword>
<dbReference type="AlphaFoldDB" id="A0ABC9F291"/>
<feature type="region of interest" description="Disordered" evidence="3">
    <location>
        <begin position="13"/>
        <end position="32"/>
    </location>
</feature>
<reference evidence="5 6" key="2">
    <citation type="submission" date="2024-10" db="EMBL/GenBank/DDBJ databases">
        <authorList>
            <person name="Ryan C."/>
        </authorList>
    </citation>
    <scope>NUCLEOTIDE SEQUENCE [LARGE SCALE GENOMIC DNA]</scope>
</reference>
<protein>
    <recommendedName>
        <fullName evidence="2">Protein FAR1-RELATED SEQUENCE</fullName>
    </recommendedName>
</protein>
<keyword evidence="2" id="KW-0862">Zinc</keyword>
<dbReference type="InterPro" id="IPR031052">
    <property type="entry name" value="FHY3/FAR1"/>
</dbReference>
<dbReference type="PANTHER" id="PTHR31669:SF307">
    <property type="entry name" value="PROTEIN FAR1-RELATED SEQUENCE"/>
    <property type="match status" value="1"/>
</dbReference>
<feature type="domain" description="SWIM-type" evidence="4">
    <location>
        <begin position="641"/>
        <end position="677"/>
    </location>
</feature>
<evidence type="ECO:0000259" key="4">
    <source>
        <dbReference type="PROSITE" id="PS50966"/>
    </source>
</evidence>
<dbReference type="GO" id="GO:0008270">
    <property type="term" value="F:zinc ion binding"/>
    <property type="evidence" value="ECO:0007669"/>
    <property type="project" value="UniProtKB-UniRule"/>
</dbReference>
<reference evidence="6" key="1">
    <citation type="submission" date="2024-06" db="EMBL/GenBank/DDBJ databases">
        <authorList>
            <person name="Ryan C."/>
        </authorList>
    </citation>
    <scope>NUCLEOTIDE SEQUENCE [LARGE SCALE GENOMIC DNA]</scope>
</reference>
<gene>
    <name evidence="5" type="ORF">URODEC1_LOCUS100648</name>
</gene>
<dbReference type="PROSITE" id="PS50966">
    <property type="entry name" value="ZF_SWIM"/>
    <property type="match status" value="1"/>
</dbReference>
<dbReference type="InterPro" id="IPR004330">
    <property type="entry name" value="FAR1_DNA_bnd_dom"/>
</dbReference>
<feature type="region of interest" description="Disordered" evidence="3">
    <location>
        <begin position="761"/>
        <end position="833"/>
    </location>
</feature>
<dbReference type="GO" id="GO:0006355">
    <property type="term" value="P:regulation of DNA-templated transcription"/>
    <property type="evidence" value="ECO:0007669"/>
    <property type="project" value="UniProtKB-UniRule"/>
</dbReference>
<sequence>MIRLEKRRGELRAAAVAGSPETAGIPPGFDGGHRQRMEVARRSGDADVTMPAVKAEPVDLPGAGCSGGGAGAEVVQGGGPASGGAESGGTGDGAAQACGWVRRPRFGSIPDVRVPKPGRVSAYEQTLRNYAEKKSGVVINPAVGISFDSRAEAYEFYNLYSWEVGFGIRWGKARKNAAKSVTGQEILCSCVGNPDKVNCSTQRAGCKAMIRLHRSSDSGWHIGEFISDHTHPLSGACSDKSDWPSHKHLDPYTKDLVLHLRNNNMDLSKINGIIAGFFGAMENVLFNKRALKSLCARISKENSDDDICKALELFHSFRRDDPSFIYSVEVDSESRIKTLLWTNGCSRMKYAYFGDAITFDTTYRTTLYDMPFGLFVGTNNHYQSVILGGALMRYETEESFKWVFNEFVTLMGGKAPRTILTDQCHEMELAIQEVLPETTHRWCKLHVLRREDECLGPIYLKNSGFKDDFHKVIDAMLLTVAEFESSWKNLLEKYNLHGDAFLSQIYDSRHRWAKPYFKEEFCGKQTGMQKRETVNHILKGYVPPDSSIYMFVQQYNQLQSDLESKESFEESRSNKKSRALSKGVPIEEHAAKVYTRAMFEKFGEIIFESGSYVVDEKEKGKAYVVRHIRSDRRETWSQVEFEVTIRANDGAVVCECGLGEHMGMPCCHAVKVMTHLGMQEIPAGNIMKRWTRSARDISLYHLTGYPVDMTPGMQQAYRYSALYVAAMELVDLGASSDEAFAIATAALAQAKQRLLEARKAKDSARLASQPTHSAAATQGSDGQEVSAVTTDDTTSAVAERGLGKKSAPGRKRKVLQQFPAEEVSQPTLAAPML</sequence>
<evidence type="ECO:0000313" key="5">
    <source>
        <dbReference type="EMBL" id="CAL5066817.1"/>
    </source>
</evidence>
<dbReference type="GO" id="GO:0005634">
    <property type="term" value="C:nucleus"/>
    <property type="evidence" value="ECO:0007669"/>
    <property type="project" value="UniProtKB-SubCell"/>
</dbReference>
<dbReference type="Pfam" id="PF03101">
    <property type="entry name" value="FAR1"/>
    <property type="match status" value="1"/>
</dbReference>
<keyword evidence="2" id="KW-0539">Nucleus</keyword>
<evidence type="ECO:0000256" key="2">
    <source>
        <dbReference type="RuleBase" id="RU367018"/>
    </source>
</evidence>
<evidence type="ECO:0000313" key="6">
    <source>
        <dbReference type="Proteomes" id="UP001497457"/>
    </source>
</evidence>
<dbReference type="Proteomes" id="UP001497457">
    <property type="component" value="Chromosome 5rd"/>
</dbReference>
<organism evidence="5 6">
    <name type="scientific">Urochloa decumbens</name>
    <dbReference type="NCBI Taxonomy" id="240449"/>
    <lineage>
        <taxon>Eukaryota</taxon>
        <taxon>Viridiplantae</taxon>
        <taxon>Streptophyta</taxon>
        <taxon>Embryophyta</taxon>
        <taxon>Tracheophyta</taxon>
        <taxon>Spermatophyta</taxon>
        <taxon>Magnoliopsida</taxon>
        <taxon>Liliopsida</taxon>
        <taxon>Poales</taxon>
        <taxon>Poaceae</taxon>
        <taxon>PACMAD clade</taxon>
        <taxon>Panicoideae</taxon>
        <taxon>Panicodae</taxon>
        <taxon>Paniceae</taxon>
        <taxon>Melinidinae</taxon>
        <taxon>Urochloa</taxon>
    </lineage>
</organism>
<evidence type="ECO:0000256" key="3">
    <source>
        <dbReference type="SAM" id="MobiDB-lite"/>
    </source>
</evidence>
<feature type="compositionally biased region" description="Low complexity" evidence="3">
    <location>
        <begin position="785"/>
        <end position="798"/>
    </location>
</feature>
<dbReference type="InterPro" id="IPR007527">
    <property type="entry name" value="Znf_SWIM"/>
</dbReference>
<evidence type="ECO:0000256" key="1">
    <source>
        <dbReference type="PROSITE-ProRule" id="PRU00325"/>
    </source>
</evidence>
<comment type="similarity">
    <text evidence="2">Belongs to the FHY3/FAR1 family.</text>
</comment>